<evidence type="ECO:0000313" key="1">
    <source>
        <dbReference type="EMBL" id="MBA4618190.1"/>
    </source>
</evidence>
<sequence length="119" mass="13488">MAHYRVNKLALVIPFLTLSDILLRNPTLAEIDVTLLLINPKHHHRLNPADSDETVDTPNPTAREFREKNHAFDVVVLKQGDVGAHVGYVLDLYHNRHVHLRVLGFVHSALQVRTTARHG</sequence>
<reference evidence="1" key="2">
    <citation type="submission" date="2020-07" db="EMBL/GenBank/DDBJ databases">
        <authorList>
            <person name="Vera ALvarez R."/>
            <person name="Arias-Moreno D.M."/>
            <person name="Jimenez-Jacinto V."/>
            <person name="Jimenez-Bremont J.F."/>
            <person name="Swaminathan K."/>
            <person name="Moose S.P."/>
            <person name="Guerrero-Gonzalez M.L."/>
            <person name="Marino-Ramirez L."/>
            <person name="Landsman D."/>
            <person name="Rodriguez-Kessler M."/>
            <person name="Delgado-Sanchez P."/>
        </authorList>
    </citation>
    <scope>NUCLEOTIDE SEQUENCE</scope>
    <source>
        <tissue evidence="1">Cladode</tissue>
    </source>
</reference>
<dbReference type="AlphaFoldDB" id="A0A7C8YHN6"/>
<proteinExistence type="predicted"/>
<protein>
    <submittedName>
        <fullName evidence="1">Uncharacterized protein</fullName>
    </submittedName>
</protein>
<reference evidence="1" key="1">
    <citation type="journal article" date="2013" name="J. Plant Res.">
        <title>Effect of fungi and light on seed germination of three Opuntia species from semiarid lands of central Mexico.</title>
        <authorList>
            <person name="Delgado-Sanchez P."/>
            <person name="Jimenez-Bremont J.F."/>
            <person name="Guerrero-Gonzalez Mde L."/>
            <person name="Flores J."/>
        </authorList>
    </citation>
    <scope>NUCLEOTIDE SEQUENCE</scope>
    <source>
        <tissue evidence="1">Cladode</tissue>
    </source>
</reference>
<organism evidence="1">
    <name type="scientific">Opuntia streptacantha</name>
    <name type="common">Prickly pear cactus</name>
    <name type="synonym">Opuntia cardona</name>
    <dbReference type="NCBI Taxonomy" id="393608"/>
    <lineage>
        <taxon>Eukaryota</taxon>
        <taxon>Viridiplantae</taxon>
        <taxon>Streptophyta</taxon>
        <taxon>Embryophyta</taxon>
        <taxon>Tracheophyta</taxon>
        <taxon>Spermatophyta</taxon>
        <taxon>Magnoliopsida</taxon>
        <taxon>eudicotyledons</taxon>
        <taxon>Gunneridae</taxon>
        <taxon>Pentapetalae</taxon>
        <taxon>Caryophyllales</taxon>
        <taxon>Cactineae</taxon>
        <taxon>Cactaceae</taxon>
        <taxon>Opuntioideae</taxon>
        <taxon>Opuntia</taxon>
    </lineage>
</organism>
<name>A0A7C8YHN6_OPUST</name>
<dbReference type="EMBL" id="GISG01019246">
    <property type="protein sequence ID" value="MBA4618190.1"/>
    <property type="molecule type" value="Transcribed_RNA"/>
</dbReference>
<accession>A0A7C8YHN6</accession>